<comment type="catalytic activity">
    <reaction evidence="1">
        <text>ATP + protein L-histidine = ADP + protein N-phospho-L-histidine.</text>
        <dbReference type="EC" id="2.7.13.3"/>
    </reaction>
</comment>
<evidence type="ECO:0000256" key="2">
    <source>
        <dbReference type="ARBA" id="ARBA00012438"/>
    </source>
</evidence>
<proteinExistence type="predicted"/>
<dbReference type="Proteomes" id="UP000006365">
    <property type="component" value="Chromosome"/>
</dbReference>
<dbReference type="InterPro" id="IPR013656">
    <property type="entry name" value="PAS_4"/>
</dbReference>
<dbReference type="InterPro" id="IPR004358">
    <property type="entry name" value="Sig_transdc_His_kin-like_C"/>
</dbReference>
<dbReference type="InterPro" id="IPR003594">
    <property type="entry name" value="HATPase_dom"/>
</dbReference>
<keyword evidence="5" id="KW-0812">Transmembrane</keyword>
<dbReference type="GO" id="GO:0000155">
    <property type="term" value="F:phosphorelay sensor kinase activity"/>
    <property type="evidence" value="ECO:0007669"/>
    <property type="project" value="InterPro"/>
</dbReference>
<dbReference type="AlphaFoldDB" id="A0A7U3YKW6"/>
<dbReference type="InterPro" id="IPR036890">
    <property type="entry name" value="HATPase_C_sf"/>
</dbReference>
<evidence type="ECO:0000256" key="4">
    <source>
        <dbReference type="PROSITE-ProRule" id="PRU00169"/>
    </source>
</evidence>
<keyword evidence="8" id="KW-0808">Transferase</keyword>
<evidence type="ECO:0000313" key="8">
    <source>
        <dbReference type="EMBL" id="ADW17240.1"/>
    </source>
</evidence>
<dbReference type="RefSeq" id="WP_015723783.1">
    <property type="nucleotide sequence ID" value="NC_014972.1"/>
</dbReference>
<name>A0A7U3YKW6_DESPD</name>
<dbReference type="PROSITE" id="PS50109">
    <property type="entry name" value="HIS_KIN"/>
    <property type="match status" value="1"/>
</dbReference>
<dbReference type="InterPro" id="IPR005467">
    <property type="entry name" value="His_kinase_dom"/>
</dbReference>
<dbReference type="InterPro" id="IPR011006">
    <property type="entry name" value="CheY-like_superfamily"/>
</dbReference>
<dbReference type="InterPro" id="IPR001789">
    <property type="entry name" value="Sig_transdc_resp-reg_receiver"/>
</dbReference>
<dbReference type="Gene3D" id="3.30.450.20">
    <property type="entry name" value="PAS domain"/>
    <property type="match status" value="1"/>
</dbReference>
<dbReference type="EC" id="2.7.13.3" evidence="2"/>
<dbReference type="PROSITE" id="PS50110">
    <property type="entry name" value="RESPONSE_REGULATORY"/>
    <property type="match status" value="1"/>
</dbReference>
<feature type="domain" description="Histidine kinase" evidence="6">
    <location>
        <begin position="203"/>
        <end position="441"/>
    </location>
</feature>
<dbReference type="InterPro" id="IPR003661">
    <property type="entry name" value="HisK_dim/P_dom"/>
</dbReference>
<evidence type="ECO:0000256" key="5">
    <source>
        <dbReference type="SAM" id="Phobius"/>
    </source>
</evidence>
<dbReference type="Pfam" id="PF02518">
    <property type="entry name" value="HATPase_c"/>
    <property type="match status" value="1"/>
</dbReference>
<dbReference type="KEGG" id="dpr:Despr_1068"/>
<dbReference type="SUPFAM" id="SSF55785">
    <property type="entry name" value="PYP-like sensor domain (PAS domain)"/>
    <property type="match status" value="1"/>
</dbReference>
<evidence type="ECO:0000259" key="6">
    <source>
        <dbReference type="PROSITE" id="PS50109"/>
    </source>
</evidence>
<dbReference type="SMART" id="SM00388">
    <property type="entry name" value="HisKA"/>
    <property type="match status" value="1"/>
</dbReference>
<keyword evidence="3 4" id="KW-0597">Phosphoprotein</keyword>
<feature type="modified residue" description="4-aspartylphosphate" evidence="4">
    <location>
        <position position="511"/>
    </location>
</feature>
<dbReference type="CDD" id="cd00130">
    <property type="entry name" value="PAS"/>
    <property type="match status" value="1"/>
</dbReference>
<dbReference type="PANTHER" id="PTHR43065:SF42">
    <property type="entry name" value="TWO-COMPONENT SENSOR PPRA"/>
    <property type="match status" value="1"/>
</dbReference>
<organism evidence="8 9">
    <name type="scientific">Desulfobulbus propionicus (strain ATCC 33891 / DSM 2032 / VKM B-1956 / 1pr3)</name>
    <dbReference type="NCBI Taxonomy" id="577650"/>
    <lineage>
        <taxon>Bacteria</taxon>
        <taxon>Pseudomonadati</taxon>
        <taxon>Thermodesulfobacteriota</taxon>
        <taxon>Desulfobulbia</taxon>
        <taxon>Desulfobulbales</taxon>
        <taxon>Desulfobulbaceae</taxon>
        <taxon>Desulfobulbus</taxon>
    </lineage>
</organism>
<dbReference type="EMBL" id="CP002364">
    <property type="protein sequence ID" value="ADW17240.1"/>
    <property type="molecule type" value="Genomic_DNA"/>
</dbReference>
<dbReference type="SMART" id="SM00387">
    <property type="entry name" value="HATPase_c"/>
    <property type="match status" value="1"/>
</dbReference>
<dbReference type="SUPFAM" id="SSF52172">
    <property type="entry name" value="CheY-like"/>
    <property type="match status" value="1"/>
</dbReference>
<dbReference type="Gene3D" id="1.10.287.130">
    <property type="match status" value="1"/>
</dbReference>
<gene>
    <name evidence="8" type="ordered locus">Despr_1068</name>
</gene>
<dbReference type="SUPFAM" id="SSF47384">
    <property type="entry name" value="Homodimeric domain of signal transducing histidine kinase"/>
    <property type="match status" value="1"/>
</dbReference>
<keyword evidence="8" id="KW-0418">Kinase</keyword>
<sequence length="584" mass="64501">MTSPVLVFLCALLAVYALATVVYYFAVLRPRLRRPRAAAAISSDGVETADRAAFEREQTQTLGPEVGRALEEWRYTFDAIVDPVLILNTELQIVKANKAARQLLSVNGAAIEGKTCHRLFAGLDTVCPLCPAQTVQHERKPHRQEITQRYLGRTFAVSCSPLFHADRIVGFIYSAKDISVQRNLEKRLVHAHKLESIATLAGGIAHDFNNILGAILGNADLLLYRLPDKEGRGESSMGPPITYEEIGEHVQAMRRAGNRAKDLVAQILAFSRQSTNQRRGLLIAPVIKESCRLLRASLPATIELKVEIADTVGMIYADPGQMQQVVMHLCTNAAQSLENKTGTIEVSLREIETGRAEQLRYHDLMPGRYVVLTVRDTGKGMPPEMLERIFDPFYTTREVGEGSGMGLAVLHGIIVSHDGVIDVKSEVGKGSVFSVFFPRLQDVAGEEGEQTVAMPRGTETILFVDDEEDIVSMRTRMLSYLGYRVLPATSPEQALGYFTRGEERIDLLITDHTMPRMTGLQLAAEINALYPDLPIILCSGYSEAVTLEEALEAGVRRFLAKPVDMRLLALAIRELLPNRDGGKP</sequence>
<protein>
    <recommendedName>
        <fullName evidence="2">histidine kinase</fullName>
        <ecNumber evidence="2">2.7.13.3</ecNumber>
    </recommendedName>
</protein>
<dbReference type="CDD" id="cd00082">
    <property type="entry name" value="HisKA"/>
    <property type="match status" value="1"/>
</dbReference>
<dbReference type="PANTHER" id="PTHR43065">
    <property type="entry name" value="SENSOR HISTIDINE KINASE"/>
    <property type="match status" value="1"/>
</dbReference>
<dbReference type="Pfam" id="PF00512">
    <property type="entry name" value="HisKA"/>
    <property type="match status" value="1"/>
</dbReference>
<dbReference type="PRINTS" id="PR00344">
    <property type="entry name" value="BCTRLSENSOR"/>
</dbReference>
<dbReference type="Gene3D" id="3.30.565.10">
    <property type="entry name" value="Histidine kinase-like ATPase, C-terminal domain"/>
    <property type="match status" value="1"/>
</dbReference>
<accession>A0A7U3YKW6</accession>
<keyword evidence="9" id="KW-1185">Reference proteome</keyword>
<evidence type="ECO:0000256" key="1">
    <source>
        <dbReference type="ARBA" id="ARBA00000085"/>
    </source>
</evidence>
<evidence type="ECO:0000313" key="9">
    <source>
        <dbReference type="Proteomes" id="UP000006365"/>
    </source>
</evidence>
<dbReference type="Gene3D" id="3.40.50.2300">
    <property type="match status" value="1"/>
</dbReference>
<reference evidence="8 9" key="1">
    <citation type="journal article" date="2011" name="Stand. Genomic Sci.">
        <title>Complete genome sequence of Desulfobulbus propionicus type strain (1pr3).</title>
        <authorList>
            <person name="Pagani I."/>
            <person name="Lapidus A."/>
            <person name="Nolan M."/>
            <person name="Lucas S."/>
            <person name="Hammon N."/>
            <person name="Deshpande S."/>
            <person name="Cheng J.F."/>
            <person name="Chertkov O."/>
            <person name="Davenport K."/>
            <person name="Tapia R."/>
            <person name="Han C."/>
            <person name="Goodwin L."/>
            <person name="Pitluck S."/>
            <person name="Liolios K."/>
            <person name="Mavromatis K."/>
            <person name="Ivanova N."/>
            <person name="Mikhailova N."/>
            <person name="Pati A."/>
            <person name="Chen A."/>
            <person name="Palaniappan K."/>
            <person name="Land M."/>
            <person name="Hauser L."/>
            <person name="Chang Y.J."/>
            <person name="Jeffries C.D."/>
            <person name="Detter J.C."/>
            <person name="Brambilla E."/>
            <person name="Kannan K.P."/>
            <person name="Djao O.D."/>
            <person name="Rohde M."/>
            <person name="Pukall R."/>
            <person name="Spring S."/>
            <person name="Goker M."/>
            <person name="Sikorski J."/>
            <person name="Woyke T."/>
            <person name="Bristow J."/>
            <person name="Eisen J.A."/>
            <person name="Markowitz V."/>
            <person name="Hugenholtz P."/>
            <person name="Kyrpides N.C."/>
            <person name="Klenk H.P."/>
        </authorList>
    </citation>
    <scope>NUCLEOTIDE SEQUENCE [LARGE SCALE GENOMIC DNA]</scope>
    <source>
        <strain evidence="9">ATCC 33891 / DSM 2032 / 1pr3</strain>
    </source>
</reference>
<feature type="transmembrane region" description="Helical" evidence="5">
    <location>
        <begin position="6"/>
        <end position="26"/>
    </location>
</feature>
<dbReference type="InterPro" id="IPR035965">
    <property type="entry name" value="PAS-like_dom_sf"/>
</dbReference>
<dbReference type="SMART" id="SM00448">
    <property type="entry name" value="REC"/>
    <property type="match status" value="1"/>
</dbReference>
<dbReference type="Pfam" id="PF08448">
    <property type="entry name" value="PAS_4"/>
    <property type="match status" value="1"/>
</dbReference>
<evidence type="ECO:0000259" key="7">
    <source>
        <dbReference type="PROSITE" id="PS50110"/>
    </source>
</evidence>
<dbReference type="InterPro" id="IPR000014">
    <property type="entry name" value="PAS"/>
</dbReference>
<feature type="domain" description="Response regulatory" evidence="7">
    <location>
        <begin position="460"/>
        <end position="576"/>
    </location>
</feature>
<keyword evidence="5" id="KW-0472">Membrane</keyword>
<dbReference type="SUPFAM" id="SSF55874">
    <property type="entry name" value="ATPase domain of HSP90 chaperone/DNA topoisomerase II/histidine kinase"/>
    <property type="match status" value="1"/>
</dbReference>
<evidence type="ECO:0000256" key="3">
    <source>
        <dbReference type="ARBA" id="ARBA00022553"/>
    </source>
</evidence>
<dbReference type="Pfam" id="PF00072">
    <property type="entry name" value="Response_reg"/>
    <property type="match status" value="1"/>
</dbReference>
<dbReference type="InterPro" id="IPR036097">
    <property type="entry name" value="HisK_dim/P_sf"/>
</dbReference>
<keyword evidence="5" id="KW-1133">Transmembrane helix</keyword>